<dbReference type="EMBL" id="VOOS01000001">
    <property type="protein sequence ID" value="TXB66972.1"/>
    <property type="molecule type" value="Genomic_DNA"/>
</dbReference>
<keyword evidence="1" id="KW-0812">Transmembrane</keyword>
<comment type="caution">
    <text evidence="3">The sequence shown here is derived from an EMBL/GenBank/DDBJ whole genome shotgun (WGS) entry which is preliminary data.</text>
</comment>
<keyword evidence="1" id="KW-0472">Membrane</keyword>
<dbReference type="GO" id="GO:0016020">
    <property type="term" value="C:membrane"/>
    <property type="evidence" value="ECO:0007669"/>
    <property type="project" value="TreeGrafter"/>
</dbReference>
<feature type="transmembrane region" description="Helical" evidence="1">
    <location>
        <begin position="70"/>
        <end position="92"/>
    </location>
</feature>
<dbReference type="Pfam" id="PF00487">
    <property type="entry name" value="FA_desaturase"/>
    <property type="match status" value="1"/>
</dbReference>
<dbReference type="Proteomes" id="UP000321721">
    <property type="component" value="Unassembled WGS sequence"/>
</dbReference>
<feature type="transmembrane region" description="Helical" evidence="1">
    <location>
        <begin position="204"/>
        <end position="225"/>
    </location>
</feature>
<organism evidence="3 4">
    <name type="scientific">Vicingus serpentipes</name>
    <dbReference type="NCBI Taxonomy" id="1926625"/>
    <lineage>
        <taxon>Bacteria</taxon>
        <taxon>Pseudomonadati</taxon>
        <taxon>Bacteroidota</taxon>
        <taxon>Flavobacteriia</taxon>
        <taxon>Flavobacteriales</taxon>
        <taxon>Vicingaceae</taxon>
        <taxon>Vicingus</taxon>
    </lineage>
</organism>
<accession>A0A5C6S034</accession>
<feature type="transmembrane region" description="Helical" evidence="1">
    <location>
        <begin position="168"/>
        <end position="192"/>
    </location>
</feature>
<feature type="transmembrane region" description="Helical" evidence="1">
    <location>
        <begin position="45"/>
        <end position="64"/>
    </location>
</feature>
<feature type="domain" description="Fatty acid desaturase" evidence="2">
    <location>
        <begin position="75"/>
        <end position="336"/>
    </location>
</feature>
<dbReference type="PANTHER" id="PTHR19353">
    <property type="entry name" value="FATTY ACID DESATURASE 2"/>
    <property type="match status" value="1"/>
</dbReference>
<evidence type="ECO:0000259" key="2">
    <source>
        <dbReference type="Pfam" id="PF00487"/>
    </source>
</evidence>
<keyword evidence="1" id="KW-1133">Transmembrane helix</keyword>
<dbReference type="PANTHER" id="PTHR19353:SF19">
    <property type="entry name" value="DELTA(5) FATTY ACID DESATURASE C-RELATED"/>
    <property type="match status" value="1"/>
</dbReference>
<keyword evidence="4" id="KW-1185">Reference proteome</keyword>
<feature type="transmembrane region" description="Helical" evidence="1">
    <location>
        <begin position="104"/>
        <end position="121"/>
    </location>
</feature>
<evidence type="ECO:0000256" key="1">
    <source>
        <dbReference type="SAM" id="Phobius"/>
    </source>
</evidence>
<dbReference type="OrthoDB" id="104711at2"/>
<dbReference type="AlphaFoldDB" id="A0A5C6S034"/>
<sequence>MNHLHLLPLRDKHLHIPEHSELLKTIYREVDEKLKVNQSAFRLRIWGKFIFYSSFSVLFYTLLFQTNNPYLFISYFIFYGLTVLLFAFNFSHDFSHNTIFKSKKLNNLCFTLIYTLVGAHAEAWKERHVGSHHYAPNVKDYDSDLNITSLIRVIPKSEYHWYHRFQHFYAPFAYTSYSMYWIFIKDFVILFSKDTYNQKKDFNYHLSFWTQKAVYLSYLLALPILFSNQAWQIVIIAFILMHLIQSLFLLLTFFMTHHVEKTEYPETDKNGYIRTSWLMNQVKSSNDMHPFSETANFILGGFNNHIAHHIFPHYHHIYYPKLNRILYDILLRNNITPNQTSYWGGILSHINLLKLRGLKKEKQFTTIAKKS</sequence>
<dbReference type="InterPro" id="IPR005804">
    <property type="entry name" value="FA_desaturase_dom"/>
</dbReference>
<evidence type="ECO:0000313" key="4">
    <source>
        <dbReference type="Proteomes" id="UP000321721"/>
    </source>
</evidence>
<dbReference type="InterPro" id="IPR012171">
    <property type="entry name" value="Fatty_acid_desaturase"/>
</dbReference>
<dbReference type="GO" id="GO:0016717">
    <property type="term" value="F:oxidoreductase activity, acting on paired donors, with oxidation of a pair of donors resulting in the reduction of molecular oxygen to two molecules of water"/>
    <property type="evidence" value="ECO:0007669"/>
    <property type="project" value="TreeGrafter"/>
</dbReference>
<reference evidence="3 4" key="1">
    <citation type="submission" date="2019-08" db="EMBL/GenBank/DDBJ databases">
        <title>Genome of Vicingus serpentipes NCIMB 15042.</title>
        <authorList>
            <person name="Bowman J.P."/>
        </authorList>
    </citation>
    <scope>NUCLEOTIDE SEQUENCE [LARGE SCALE GENOMIC DNA]</scope>
    <source>
        <strain evidence="3 4">NCIMB 15042</strain>
    </source>
</reference>
<gene>
    <name evidence="3" type="ORF">FRY74_01965</name>
</gene>
<evidence type="ECO:0000313" key="3">
    <source>
        <dbReference type="EMBL" id="TXB66972.1"/>
    </source>
</evidence>
<name>A0A5C6S034_9FLAO</name>
<dbReference type="GO" id="GO:0008610">
    <property type="term" value="P:lipid biosynthetic process"/>
    <property type="evidence" value="ECO:0007669"/>
    <property type="project" value="UniProtKB-ARBA"/>
</dbReference>
<protein>
    <recommendedName>
        <fullName evidence="2">Fatty acid desaturase domain-containing protein</fullName>
    </recommendedName>
</protein>
<feature type="transmembrane region" description="Helical" evidence="1">
    <location>
        <begin position="231"/>
        <end position="254"/>
    </location>
</feature>
<proteinExistence type="predicted"/>